<keyword evidence="3 13" id="KW-0964">Secreted</keyword>
<dbReference type="GO" id="GO:0005576">
    <property type="term" value="C:extracellular region"/>
    <property type="evidence" value="ECO:0007669"/>
    <property type="project" value="UniProtKB-SubCell"/>
</dbReference>
<evidence type="ECO:0000259" key="14">
    <source>
        <dbReference type="Pfam" id="PF07504"/>
    </source>
</evidence>
<keyword evidence="4 13" id="KW-0645">Protease</keyword>
<dbReference type="InterPro" id="IPR001842">
    <property type="entry name" value="Peptidase_M36"/>
</dbReference>
<organism evidence="15 16">
    <name type="scientific">Pseudovirgaria hyperparasitica</name>
    <dbReference type="NCBI Taxonomy" id="470096"/>
    <lineage>
        <taxon>Eukaryota</taxon>
        <taxon>Fungi</taxon>
        <taxon>Dikarya</taxon>
        <taxon>Ascomycota</taxon>
        <taxon>Pezizomycotina</taxon>
        <taxon>Dothideomycetes</taxon>
        <taxon>Dothideomycetes incertae sedis</taxon>
        <taxon>Acrospermales</taxon>
        <taxon>Acrospermaceae</taxon>
        <taxon>Pseudovirgaria</taxon>
    </lineage>
</organism>
<comment type="subcellular location">
    <subcellularLocation>
        <location evidence="1 13">Secreted</location>
    </subcellularLocation>
</comment>
<evidence type="ECO:0000256" key="7">
    <source>
        <dbReference type="ARBA" id="ARBA00022801"/>
    </source>
</evidence>
<evidence type="ECO:0000256" key="3">
    <source>
        <dbReference type="ARBA" id="ARBA00022525"/>
    </source>
</evidence>
<dbReference type="GO" id="GO:0004222">
    <property type="term" value="F:metalloendopeptidase activity"/>
    <property type="evidence" value="ECO:0007669"/>
    <property type="project" value="InterPro"/>
</dbReference>
<keyword evidence="10 13" id="KW-0865">Zymogen</keyword>
<dbReference type="AlphaFoldDB" id="A0A6A6WL50"/>
<evidence type="ECO:0000256" key="1">
    <source>
        <dbReference type="ARBA" id="ARBA00004613"/>
    </source>
</evidence>
<gene>
    <name evidence="15" type="ORF">EJ05DRAFT_432919</name>
</gene>
<feature type="binding site" evidence="12">
    <location>
        <position position="439"/>
    </location>
    <ligand>
        <name>Zn(2+)</name>
        <dbReference type="ChEBI" id="CHEBI:29105"/>
        <note>catalytic</note>
    </ligand>
</feature>
<sequence>MVKPVLLAVSLFLTGVVAHPFRTDVERPAAANIQRRTVDLNKFRLPAKAQYTQNEKVREENINGSIQKRADAVETATELVKKTFPDASFRVVPDYYTGDSGITHIHVRQTAHDLDIDNADFNINIAKDGSILSFGHSFFQGDIPAESPLQKRDFVDAVSALTGANNVLQLSVDASSATAEAQQEKETYTIKGSSGAVSDPISKLVYFQGEDGSLKLTWRVETDIYDNWLLSYVDAQNTERVHGVADYVADATYNVYPWTVNDPTKGSRTLVKDPADGTASEFGWHSTGSTSYTTTRGNNAIAQVNYEGDTSYLNDPRPDGSSSLTFDFPYSLQETDNKVYQNASVTQLFYTANRYHDLLYQLGFTEKAGNFESNNNNQGGSGNDFVILNAQDGSGTNNANFATPPDGQNGRMRMYMWTSTTPNRDCSFEAGVVLHEYTHGLSNRLTGGPANSNCLSATEAGGMGEGWSDFYALAIDTKTSDSRSTNMPLGAWVSGKANGIRQYLYSTSLSTNPLTYKSLNSQNEVHAIGTTWATILYEVMWNLIDKHGNTASQTPVYSNGVPTDGRYLSMKLVLDGMALQPCNPNFVQARDAIIDADANLTGGSNKCDLWKAFAKRGLGVNASRGTGTNRVEDYTLPSGC</sequence>
<protein>
    <recommendedName>
        <fullName evidence="13">Extracellular metalloproteinase</fullName>
        <ecNumber evidence="13">3.4.24.-</ecNumber>
    </recommendedName>
    <alternativeName>
        <fullName evidence="13">Fungalysin</fullName>
    </alternativeName>
</protein>
<evidence type="ECO:0000256" key="13">
    <source>
        <dbReference type="RuleBase" id="RU364017"/>
    </source>
</evidence>
<dbReference type="Pfam" id="PF02128">
    <property type="entry name" value="Peptidase_M36"/>
    <property type="match status" value="1"/>
</dbReference>
<keyword evidence="16" id="KW-1185">Reference proteome</keyword>
<dbReference type="RefSeq" id="XP_033605344.1">
    <property type="nucleotide sequence ID" value="XM_033741579.1"/>
</dbReference>
<evidence type="ECO:0000313" key="15">
    <source>
        <dbReference type="EMBL" id="KAF2762893.1"/>
    </source>
</evidence>
<dbReference type="SUPFAM" id="SSF55486">
    <property type="entry name" value="Metalloproteases ('zincins'), catalytic domain"/>
    <property type="match status" value="1"/>
</dbReference>
<dbReference type="InterPro" id="IPR027268">
    <property type="entry name" value="Peptidase_M4/M1_CTD_sf"/>
</dbReference>
<feature type="active site" evidence="11">
    <location>
        <position position="436"/>
    </location>
</feature>
<feature type="domain" description="FTP" evidence="14">
    <location>
        <begin position="87"/>
        <end position="138"/>
    </location>
</feature>
<dbReference type="Gene3D" id="3.10.170.10">
    <property type="match status" value="1"/>
</dbReference>
<feature type="signal peptide" evidence="13">
    <location>
        <begin position="1"/>
        <end position="18"/>
    </location>
</feature>
<dbReference type="PANTHER" id="PTHR33478:SF1">
    <property type="entry name" value="EXTRACELLULAR METALLOPROTEINASE MEP"/>
    <property type="match status" value="1"/>
</dbReference>
<dbReference type="InterPro" id="IPR011096">
    <property type="entry name" value="FTP_domain"/>
</dbReference>
<dbReference type="Pfam" id="PF07504">
    <property type="entry name" value="FTP"/>
    <property type="match status" value="1"/>
</dbReference>
<dbReference type="OrthoDB" id="3227768at2759"/>
<evidence type="ECO:0000256" key="12">
    <source>
        <dbReference type="PIRSR" id="PIRSR601842-2"/>
    </source>
</evidence>
<evidence type="ECO:0000313" key="16">
    <source>
        <dbReference type="Proteomes" id="UP000799437"/>
    </source>
</evidence>
<keyword evidence="6 13" id="KW-0732">Signal</keyword>
<dbReference type="EMBL" id="ML996565">
    <property type="protein sequence ID" value="KAF2762893.1"/>
    <property type="molecule type" value="Genomic_DNA"/>
</dbReference>
<evidence type="ECO:0000256" key="9">
    <source>
        <dbReference type="ARBA" id="ARBA00023049"/>
    </source>
</evidence>
<evidence type="ECO:0000256" key="2">
    <source>
        <dbReference type="ARBA" id="ARBA00006006"/>
    </source>
</evidence>
<feature type="binding site" evidence="12">
    <location>
        <position position="435"/>
    </location>
    <ligand>
        <name>Zn(2+)</name>
        <dbReference type="ChEBI" id="CHEBI:29105"/>
        <note>catalytic</note>
    </ligand>
</feature>
<dbReference type="InterPro" id="IPR050371">
    <property type="entry name" value="Fungal_virulence_M36"/>
</dbReference>
<evidence type="ECO:0000256" key="8">
    <source>
        <dbReference type="ARBA" id="ARBA00022833"/>
    </source>
</evidence>
<evidence type="ECO:0000256" key="6">
    <source>
        <dbReference type="ARBA" id="ARBA00022729"/>
    </source>
</evidence>
<name>A0A6A6WL50_9PEZI</name>
<dbReference type="Proteomes" id="UP000799437">
    <property type="component" value="Unassembled WGS sequence"/>
</dbReference>
<dbReference type="GeneID" id="54482633"/>
<dbReference type="PANTHER" id="PTHR33478">
    <property type="entry name" value="EXTRACELLULAR METALLOPROTEINASE MEP"/>
    <property type="match status" value="1"/>
</dbReference>
<reference evidence="15" key="1">
    <citation type="journal article" date="2020" name="Stud. Mycol.">
        <title>101 Dothideomycetes genomes: a test case for predicting lifestyles and emergence of pathogens.</title>
        <authorList>
            <person name="Haridas S."/>
            <person name="Albert R."/>
            <person name="Binder M."/>
            <person name="Bloem J."/>
            <person name="Labutti K."/>
            <person name="Salamov A."/>
            <person name="Andreopoulos B."/>
            <person name="Baker S."/>
            <person name="Barry K."/>
            <person name="Bills G."/>
            <person name="Bluhm B."/>
            <person name="Cannon C."/>
            <person name="Castanera R."/>
            <person name="Culley D."/>
            <person name="Daum C."/>
            <person name="Ezra D."/>
            <person name="Gonzalez J."/>
            <person name="Henrissat B."/>
            <person name="Kuo A."/>
            <person name="Liang C."/>
            <person name="Lipzen A."/>
            <person name="Lutzoni F."/>
            <person name="Magnuson J."/>
            <person name="Mondo S."/>
            <person name="Nolan M."/>
            <person name="Ohm R."/>
            <person name="Pangilinan J."/>
            <person name="Park H.-J."/>
            <person name="Ramirez L."/>
            <person name="Alfaro M."/>
            <person name="Sun H."/>
            <person name="Tritt A."/>
            <person name="Yoshinaga Y."/>
            <person name="Zwiers L.-H."/>
            <person name="Turgeon B."/>
            <person name="Goodwin S."/>
            <person name="Spatafora J."/>
            <person name="Crous P."/>
            <person name="Grigoriev I."/>
        </authorList>
    </citation>
    <scope>NUCLEOTIDE SEQUENCE</scope>
    <source>
        <strain evidence="15">CBS 121739</strain>
    </source>
</reference>
<feature type="binding site" evidence="12">
    <location>
        <position position="465"/>
    </location>
    <ligand>
        <name>Zn(2+)</name>
        <dbReference type="ChEBI" id="CHEBI:29105"/>
        <note>catalytic</note>
    </ligand>
</feature>
<keyword evidence="8 12" id="KW-0862">Zinc</keyword>
<dbReference type="EC" id="3.4.24.-" evidence="13"/>
<keyword evidence="7 13" id="KW-0378">Hydrolase</keyword>
<feature type="binding site" evidence="12">
    <location>
        <position position="250"/>
    </location>
    <ligand>
        <name>Zn(2+)</name>
        <dbReference type="ChEBI" id="CHEBI:29105"/>
        <note>catalytic</note>
    </ligand>
</feature>
<dbReference type="PRINTS" id="PR00999">
    <property type="entry name" value="FUNGALYSIN"/>
</dbReference>
<evidence type="ECO:0000256" key="10">
    <source>
        <dbReference type="ARBA" id="ARBA00023145"/>
    </source>
</evidence>
<evidence type="ECO:0000256" key="4">
    <source>
        <dbReference type="ARBA" id="ARBA00022670"/>
    </source>
</evidence>
<keyword evidence="9 13" id="KW-0482">Metalloprotease</keyword>
<dbReference type="GO" id="GO:0006508">
    <property type="term" value="P:proteolysis"/>
    <property type="evidence" value="ECO:0007669"/>
    <property type="project" value="UniProtKB-KW"/>
</dbReference>
<feature type="chain" id="PRO_5025709000" description="Extracellular metalloproteinase" evidence="13">
    <location>
        <begin position="19"/>
        <end position="640"/>
    </location>
</feature>
<keyword evidence="5 12" id="KW-0479">Metal-binding</keyword>
<dbReference type="Gene3D" id="1.10.390.10">
    <property type="entry name" value="Neutral Protease Domain 2"/>
    <property type="match status" value="1"/>
</dbReference>
<proteinExistence type="inferred from homology"/>
<dbReference type="CDD" id="cd09596">
    <property type="entry name" value="M36"/>
    <property type="match status" value="1"/>
</dbReference>
<evidence type="ECO:0000256" key="11">
    <source>
        <dbReference type="PIRSR" id="PIRSR601842-1"/>
    </source>
</evidence>
<evidence type="ECO:0000256" key="5">
    <source>
        <dbReference type="ARBA" id="ARBA00022723"/>
    </source>
</evidence>
<comment type="similarity">
    <text evidence="2 13">Belongs to the peptidase M36 family.</text>
</comment>
<accession>A0A6A6WL50</accession>
<dbReference type="GO" id="GO:0008270">
    <property type="term" value="F:zinc ion binding"/>
    <property type="evidence" value="ECO:0007669"/>
    <property type="project" value="InterPro"/>
</dbReference>
<comment type="cofactor">
    <cofactor evidence="12">
        <name>Zn(2+)</name>
        <dbReference type="ChEBI" id="CHEBI:29105"/>
    </cofactor>
    <text evidence="12">Binds 1 zinc ion per subunit.</text>
</comment>